<comment type="caution">
    <text evidence="10">The sequence shown here is derived from an EMBL/GenBank/DDBJ whole genome shotgun (WGS) entry which is preliminary data.</text>
</comment>
<keyword evidence="4" id="KW-0964">Secreted</keyword>
<keyword evidence="7" id="KW-0379">Hydroxylation</keyword>
<dbReference type="PANTHER" id="PTHR33348">
    <property type="entry name" value="PRECURSOR OF CEP5"/>
    <property type="match status" value="1"/>
</dbReference>
<evidence type="ECO:0000313" key="11">
    <source>
        <dbReference type="Proteomes" id="UP000275267"/>
    </source>
</evidence>
<dbReference type="InterPro" id="IPR033250">
    <property type="entry name" value="CEP"/>
</dbReference>
<keyword evidence="6 9" id="KW-0732">Signal</keyword>
<dbReference type="GO" id="GO:0005179">
    <property type="term" value="F:hormone activity"/>
    <property type="evidence" value="ECO:0007669"/>
    <property type="project" value="UniProtKB-KW"/>
</dbReference>
<dbReference type="GO" id="GO:0048364">
    <property type="term" value="P:root development"/>
    <property type="evidence" value="ECO:0007669"/>
    <property type="project" value="InterPro"/>
</dbReference>
<evidence type="ECO:0000256" key="6">
    <source>
        <dbReference type="ARBA" id="ARBA00022729"/>
    </source>
</evidence>
<dbReference type="GO" id="GO:2000280">
    <property type="term" value="P:regulation of root development"/>
    <property type="evidence" value="ECO:0007669"/>
    <property type="project" value="TreeGrafter"/>
</dbReference>
<evidence type="ECO:0000256" key="9">
    <source>
        <dbReference type="SAM" id="SignalP"/>
    </source>
</evidence>
<keyword evidence="3" id="KW-0052">Apoplast</keyword>
<gene>
    <name evidence="10" type="ORF">C2845_PM01G17210</name>
</gene>
<proteinExistence type="inferred from homology"/>
<accession>A0A3L6TGC5</accession>
<comment type="similarity">
    <text evidence="2">Belongs to the C-terminally encoded plant signaling peptide (CEP) family.</text>
</comment>
<feature type="region of interest" description="Disordered" evidence="8">
    <location>
        <begin position="52"/>
        <end position="110"/>
    </location>
</feature>
<evidence type="ECO:0000256" key="1">
    <source>
        <dbReference type="ARBA" id="ARBA00004271"/>
    </source>
</evidence>
<name>A0A3L6TGC5_PANMI</name>
<evidence type="ECO:0000256" key="2">
    <source>
        <dbReference type="ARBA" id="ARBA00008963"/>
    </source>
</evidence>
<evidence type="ECO:0000256" key="5">
    <source>
        <dbReference type="ARBA" id="ARBA00022702"/>
    </source>
</evidence>
<dbReference type="EMBL" id="PQIB02000001">
    <property type="protein sequence ID" value="RLN39290.1"/>
    <property type="molecule type" value="Genomic_DNA"/>
</dbReference>
<feature type="compositionally biased region" description="Basic and acidic residues" evidence="8">
    <location>
        <begin position="72"/>
        <end position="86"/>
    </location>
</feature>
<dbReference type="PANTHER" id="PTHR33348:SF41">
    <property type="entry name" value="DIRIGENT PROTEIN"/>
    <property type="match status" value="1"/>
</dbReference>
<dbReference type="GO" id="GO:1901371">
    <property type="term" value="P:regulation of leaf morphogenesis"/>
    <property type="evidence" value="ECO:0007669"/>
    <property type="project" value="TreeGrafter"/>
</dbReference>
<evidence type="ECO:0000256" key="8">
    <source>
        <dbReference type="SAM" id="MobiDB-lite"/>
    </source>
</evidence>
<feature type="chain" id="PRO_5017959130" evidence="9">
    <location>
        <begin position="29"/>
        <end position="110"/>
    </location>
</feature>
<organism evidence="10 11">
    <name type="scientific">Panicum miliaceum</name>
    <name type="common">Proso millet</name>
    <name type="synonym">Broomcorn millet</name>
    <dbReference type="NCBI Taxonomy" id="4540"/>
    <lineage>
        <taxon>Eukaryota</taxon>
        <taxon>Viridiplantae</taxon>
        <taxon>Streptophyta</taxon>
        <taxon>Embryophyta</taxon>
        <taxon>Tracheophyta</taxon>
        <taxon>Spermatophyta</taxon>
        <taxon>Magnoliopsida</taxon>
        <taxon>Liliopsida</taxon>
        <taxon>Poales</taxon>
        <taxon>Poaceae</taxon>
        <taxon>PACMAD clade</taxon>
        <taxon>Panicoideae</taxon>
        <taxon>Panicodae</taxon>
        <taxon>Paniceae</taxon>
        <taxon>Panicinae</taxon>
        <taxon>Panicum</taxon>
        <taxon>Panicum sect. Panicum</taxon>
    </lineage>
</organism>
<dbReference type="GO" id="GO:0006995">
    <property type="term" value="P:cellular response to nitrogen starvation"/>
    <property type="evidence" value="ECO:0007669"/>
    <property type="project" value="UniProtKB-ARBA"/>
</dbReference>
<evidence type="ECO:0000256" key="3">
    <source>
        <dbReference type="ARBA" id="ARBA00022523"/>
    </source>
</evidence>
<protein>
    <submittedName>
        <fullName evidence="10">Uncharacterized protein</fullName>
    </submittedName>
</protein>
<dbReference type="Proteomes" id="UP000275267">
    <property type="component" value="Unassembled WGS sequence"/>
</dbReference>
<reference evidence="11" key="1">
    <citation type="journal article" date="2019" name="Nat. Commun.">
        <title>The genome of broomcorn millet.</title>
        <authorList>
            <person name="Zou C."/>
            <person name="Miki D."/>
            <person name="Li D."/>
            <person name="Tang Q."/>
            <person name="Xiao L."/>
            <person name="Rajput S."/>
            <person name="Deng P."/>
            <person name="Jia W."/>
            <person name="Huang R."/>
            <person name="Zhang M."/>
            <person name="Sun Y."/>
            <person name="Hu J."/>
            <person name="Fu X."/>
            <person name="Schnable P.S."/>
            <person name="Li F."/>
            <person name="Zhang H."/>
            <person name="Feng B."/>
            <person name="Zhu X."/>
            <person name="Liu R."/>
            <person name="Schnable J.C."/>
            <person name="Zhu J.-K."/>
            <person name="Zhang H."/>
        </authorList>
    </citation>
    <scope>NUCLEOTIDE SEQUENCE [LARGE SCALE GENOMIC DNA]</scope>
</reference>
<dbReference type="GO" id="GO:0048046">
    <property type="term" value="C:apoplast"/>
    <property type="evidence" value="ECO:0007669"/>
    <property type="project" value="UniProtKB-SubCell"/>
</dbReference>
<dbReference type="OrthoDB" id="1863260at2759"/>
<dbReference type="GO" id="GO:1902025">
    <property type="term" value="P:nitrate import"/>
    <property type="evidence" value="ECO:0007669"/>
    <property type="project" value="TreeGrafter"/>
</dbReference>
<evidence type="ECO:0000256" key="7">
    <source>
        <dbReference type="ARBA" id="ARBA00023278"/>
    </source>
</evidence>
<keyword evidence="5" id="KW-0372">Hormone</keyword>
<evidence type="ECO:0000313" key="10">
    <source>
        <dbReference type="EMBL" id="RLN39290.1"/>
    </source>
</evidence>
<sequence length="110" mass="11432">MALSKNTNTGTSALLLVALLVIFSQLFASQGRPLPAGSYDVTTVHGRNLLSHGSDSVPKGMVEGTVSPSSEIHGDKGSMVDADDVRPSTPGHSPGIGHAFINKNGPRRKL</sequence>
<evidence type="ECO:0000256" key="4">
    <source>
        <dbReference type="ARBA" id="ARBA00022525"/>
    </source>
</evidence>
<keyword evidence="11" id="KW-1185">Reference proteome</keyword>
<dbReference type="AlphaFoldDB" id="A0A3L6TGC5"/>
<feature type="signal peptide" evidence="9">
    <location>
        <begin position="1"/>
        <end position="28"/>
    </location>
</feature>
<comment type="subcellular location">
    <subcellularLocation>
        <location evidence="1">Secreted</location>
        <location evidence="1">Extracellular space</location>
        <location evidence="1">Apoplast</location>
    </subcellularLocation>
</comment>